<organism evidence="1">
    <name type="scientific">uncultured bacterium</name>
    <name type="common">gcode 4</name>
    <dbReference type="NCBI Taxonomy" id="1234023"/>
    <lineage>
        <taxon>Bacteria</taxon>
        <taxon>environmental samples</taxon>
    </lineage>
</organism>
<accession>K2GB39</accession>
<sequence length="508" mass="61659">MAVRHEDFWHKLDIQQELLSQQEDFKEAEKKRLVEQFSNVIDITSLMDSKACRDLKIGLMNKCFELNPDSKRLFAAASKEFTDDMLEIVQERKAPKASKTLEMTPAHEKLSRKARLAEYSYLDLEKKWNEFVTKAENINSEMYGRLCEFAYDIDSWEMWKKFALILLWNQDDKNLRDEERVLFQCVRNSIDIRNNIIASSEQGWMWEVLTMTQLEVVINKKLRPVWDLTRKILSWIKSGTQKTIGWAIDAVNKSSWMIDNLWSKAKDSLIGIFKDWKTEIQEFWKEFLSKYEILWEPVNDPSTWFQAVLVQERWDDPKKWNKPNKEKTLLIRWTDEWIDIKKSDVQLWKWFLPDQLKPLIKFFEKIKSQFPNEKFNIVWHSLWWALAQLLSAIYKKDFINEVHTFNAPWIADLKKEFESKDEKPDQMINGKLNDYNTSWDYSFVYNTVNWDEIWNHWPHLWTTSEKLPWKLHFMRNMRENIESMKKEEFEKYFEKFSIKREDKNKYRH</sequence>
<proteinExistence type="predicted"/>
<reference evidence="1" key="1">
    <citation type="journal article" date="2012" name="Science">
        <title>Fermentation, hydrogen, and sulfur metabolism in multiple uncultivated bacterial phyla.</title>
        <authorList>
            <person name="Wrighton K.C."/>
            <person name="Thomas B.C."/>
            <person name="Sharon I."/>
            <person name="Miller C.S."/>
            <person name="Castelle C.J."/>
            <person name="VerBerkmoes N.C."/>
            <person name="Wilkins M.J."/>
            <person name="Hettich R.L."/>
            <person name="Lipton M.S."/>
            <person name="Williams K.H."/>
            <person name="Long P.E."/>
            <person name="Banfield J.F."/>
        </authorList>
    </citation>
    <scope>NUCLEOTIDE SEQUENCE [LARGE SCALE GENOMIC DNA]</scope>
</reference>
<dbReference type="EMBL" id="AMFJ01000486">
    <property type="protein sequence ID" value="EKE27404.1"/>
    <property type="molecule type" value="Genomic_DNA"/>
</dbReference>
<protein>
    <submittedName>
        <fullName evidence="1">Uncharacterized protein</fullName>
    </submittedName>
</protein>
<comment type="caution">
    <text evidence="1">The sequence shown here is derived from an EMBL/GenBank/DDBJ whole genome shotgun (WGS) entry which is preliminary data.</text>
</comment>
<evidence type="ECO:0000313" key="1">
    <source>
        <dbReference type="EMBL" id="EKE27404.1"/>
    </source>
</evidence>
<name>K2GB39_9BACT</name>
<gene>
    <name evidence="1" type="ORF">ACD_3C00212G0003</name>
</gene>
<dbReference type="AlphaFoldDB" id="K2GB39"/>